<dbReference type="EMBL" id="SDAQ01000209">
    <property type="protein sequence ID" value="KAI3530210.1"/>
    <property type="molecule type" value="Genomic_DNA"/>
</dbReference>
<sequence length="287" mass="30787">MSKLPDSTVGYICTNENAFVSCTISLDVEHFPLPQKQHDDNYYNFGKIGSHNVIMCCMPFEDGCTPSVAAVSMMRSFPSSKLLVLVSGNAGAVPRGEVHVGDVVVAQKLVKTNPDGDLVEKPLLEASGLLAATDMKACQQWSLDEDIATLSARSKRWGGKCRRPAGDGADKLDKIFVPRSQGEPASVGHLHGLVISNPTHPEDAGYRDSFAGSGTFESASGICFDHGQTAGLLPLNGRGVDAVSVLGLSNYCDQDSEEDRSRWMRYSSMAAAACARKIVMRLANETE</sequence>
<accession>A0A9Q0AXD7</accession>
<dbReference type="Gene3D" id="3.40.50.1580">
    <property type="entry name" value="Nucleoside phosphorylase domain"/>
    <property type="match status" value="1"/>
</dbReference>
<keyword evidence="2" id="KW-1185">Reference proteome</keyword>
<evidence type="ECO:0000313" key="1">
    <source>
        <dbReference type="EMBL" id="KAI3530210.1"/>
    </source>
</evidence>
<gene>
    <name evidence="1" type="ORF">CABS02_14592</name>
</gene>
<dbReference type="PANTHER" id="PTHR46082">
    <property type="entry name" value="ATP/GTP-BINDING PROTEIN-RELATED"/>
    <property type="match status" value="1"/>
</dbReference>
<dbReference type="InterPro" id="IPR053137">
    <property type="entry name" value="NLR-like"/>
</dbReference>
<dbReference type="InterPro" id="IPR035994">
    <property type="entry name" value="Nucleoside_phosphorylase_sf"/>
</dbReference>
<protein>
    <submittedName>
        <fullName evidence="1">Pfs domain-containing protein</fullName>
    </submittedName>
</protein>
<dbReference type="Proteomes" id="UP001056436">
    <property type="component" value="Unassembled WGS sequence"/>
</dbReference>
<dbReference type="SUPFAM" id="SSF53167">
    <property type="entry name" value="Purine and uridine phosphorylases"/>
    <property type="match status" value="1"/>
</dbReference>
<name>A0A9Q0AXD7_9PEZI</name>
<evidence type="ECO:0000313" key="2">
    <source>
        <dbReference type="Proteomes" id="UP001056436"/>
    </source>
</evidence>
<comment type="caution">
    <text evidence="1">The sequence shown here is derived from an EMBL/GenBank/DDBJ whole genome shotgun (WGS) entry which is preliminary data.</text>
</comment>
<dbReference type="GO" id="GO:0009116">
    <property type="term" value="P:nucleoside metabolic process"/>
    <property type="evidence" value="ECO:0007669"/>
    <property type="project" value="InterPro"/>
</dbReference>
<proteinExistence type="predicted"/>
<dbReference type="PANTHER" id="PTHR46082:SF11">
    <property type="entry name" value="AAA+ ATPASE DOMAIN-CONTAINING PROTEIN-RELATED"/>
    <property type="match status" value="1"/>
</dbReference>
<dbReference type="GO" id="GO:0003824">
    <property type="term" value="F:catalytic activity"/>
    <property type="evidence" value="ECO:0007669"/>
    <property type="project" value="InterPro"/>
</dbReference>
<dbReference type="OrthoDB" id="1577640at2759"/>
<organism evidence="1 2">
    <name type="scientific">Colletotrichum abscissum</name>
    <dbReference type="NCBI Taxonomy" id="1671311"/>
    <lineage>
        <taxon>Eukaryota</taxon>
        <taxon>Fungi</taxon>
        <taxon>Dikarya</taxon>
        <taxon>Ascomycota</taxon>
        <taxon>Pezizomycotina</taxon>
        <taxon>Sordariomycetes</taxon>
        <taxon>Hypocreomycetidae</taxon>
        <taxon>Glomerellales</taxon>
        <taxon>Glomerellaceae</taxon>
        <taxon>Colletotrichum</taxon>
        <taxon>Colletotrichum acutatum species complex</taxon>
    </lineage>
</organism>
<reference evidence="1" key="1">
    <citation type="submission" date="2019-01" db="EMBL/GenBank/DDBJ databases">
        <title>Colletotrichum abscissum LGMF1257.</title>
        <authorList>
            <person name="Baroncelli R."/>
        </authorList>
    </citation>
    <scope>NUCLEOTIDE SEQUENCE</scope>
    <source>
        <strain evidence="1">Ca142</strain>
    </source>
</reference>
<dbReference type="AlphaFoldDB" id="A0A9Q0AXD7"/>